<protein>
    <submittedName>
        <fullName evidence="1">Uncharacterized protein</fullName>
    </submittedName>
</protein>
<sequence length="117" mass="12553">MERSGREQGKRRRKRVDWGGLALEAESPLGDGDAKRVVVGVTDVVDLVQWMNLEFGVVQAELSRFASARLSSPSSSVAVGDLATDAGWWLPPPPRAAVATEEPSPIMSDGGGAIRYF</sequence>
<proteinExistence type="predicted"/>
<organism evidence="1">
    <name type="scientific">Oryza barthii</name>
    <dbReference type="NCBI Taxonomy" id="65489"/>
    <lineage>
        <taxon>Eukaryota</taxon>
        <taxon>Viridiplantae</taxon>
        <taxon>Streptophyta</taxon>
        <taxon>Embryophyta</taxon>
        <taxon>Tracheophyta</taxon>
        <taxon>Spermatophyta</taxon>
        <taxon>Magnoliopsida</taxon>
        <taxon>Liliopsida</taxon>
        <taxon>Poales</taxon>
        <taxon>Poaceae</taxon>
        <taxon>BOP clade</taxon>
        <taxon>Oryzoideae</taxon>
        <taxon>Oryzeae</taxon>
        <taxon>Oryzinae</taxon>
        <taxon>Oryza</taxon>
    </lineage>
</organism>
<dbReference type="Proteomes" id="UP000026960">
    <property type="component" value="Chromosome 3"/>
</dbReference>
<dbReference type="AlphaFoldDB" id="A0A0D3FIK0"/>
<reference evidence="1" key="2">
    <citation type="submission" date="2015-03" db="UniProtKB">
        <authorList>
            <consortium name="EnsemblPlants"/>
        </authorList>
    </citation>
    <scope>IDENTIFICATION</scope>
</reference>
<dbReference type="PaxDb" id="65489-OBART03G17570.1"/>
<evidence type="ECO:0000313" key="2">
    <source>
        <dbReference type="Proteomes" id="UP000026960"/>
    </source>
</evidence>
<dbReference type="HOGENOM" id="CLU_2088509_0_0_1"/>
<reference evidence="1" key="1">
    <citation type="journal article" date="2009" name="Rice">
        <title>De Novo Next Generation Sequencing of Plant Genomes.</title>
        <authorList>
            <person name="Rounsley S."/>
            <person name="Marri P.R."/>
            <person name="Yu Y."/>
            <person name="He R."/>
            <person name="Sisneros N."/>
            <person name="Goicoechea J.L."/>
            <person name="Lee S.J."/>
            <person name="Angelova A."/>
            <person name="Kudrna D."/>
            <person name="Luo M."/>
            <person name="Affourtit J."/>
            <person name="Desany B."/>
            <person name="Knight J."/>
            <person name="Niazi F."/>
            <person name="Egholm M."/>
            <person name="Wing R.A."/>
        </authorList>
    </citation>
    <scope>NUCLEOTIDE SEQUENCE [LARGE SCALE GENOMIC DNA]</scope>
    <source>
        <strain evidence="1">cv. IRGC 105608</strain>
    </source>
</reference>
<accession>A0A0D3FIK0</accession>
<dbReference type="EnsemblPlants" id="OBART03G17570.1">
    <property type="protein sequence ID" value="OBART03G17570.1"/>
    <property type="gene ID" value="OBART03G17570"/>
</dbReference>
<name>A0A0D3FIK0_9ORYZ</name>
<evidence type="ECO:0000313" key="1">
    <source>
        <dbReference type="EnsemblPlants" id="OBART03G17570.1"/>
    </source>
</evidence>
<dbReference type="Gramene" id="OBART03G17570.1">
    <property type="protein sequence ID" value="OBART03G17570.1"/>
    <property type="gene ID" value="OBART03G17570"/>
</dbReference>
<keyword evidence="2" id="KW-1185">Reference proteome</keyword>